<evidence type="ECO:0000259" key="3">
    <source>
        <dbReference type="Pfam" id="PF13828"/>
    </source>
</evidence>
<feature type="region of interest" description="Disordered" evidence="1">
    <location>
        <begin position="1"/>
        <end position="116"/>
    </location>
</feature>
<evidence type="ECO:0000256" key="2">
    <source>
        <dbReference type="SAM" id="Phobius"/>
    </source>
</evidence>
<feature type="compositionally biased region" description="Low complexity" evidence="1">
    <location>
        <begin position="53"/>
        <end position="88"/>
    </location>
</feature>
<feature type="domain" description="DUF4190" evidence="3">
    <location>
        <begin position="146"/>
        <end position="206"/>
    </location>
</feature>
<dbReference type="RefSeq" id="WP_167163931.1">
    <property type="nucleotide sequence ID" value="NZ_JAANOW010000004.1"/>
</dbReference>
<feature type="compositionally biased region" description="Polar residues" evidence="1">
    <location>
        <begin position="11"/>
        <end position="22"/>
    </location>
</feature>
<protein>
    <recommendedName>
        <fullName evidence="3">DUF4190 domain-containing protein</fullName>
    </recommendedName>
</protein>
<keyword evidence="2" id="KW-0472">Membrane</keyword>
<dbReference type="InterPro" id="IPR025241">
    <property type="entry name" value="DUF4190"/>
</dbReference>
<comment type="caution">
    <text evidence="4">The sequence shown here is derived from an EMBL/GenBank/DDBJ whole genome shotgun (WGS) entry which is preliminary data.</text>
</comment>
<evidence type="ECO:0000256" key="1">
    <source>
        <dbReference type="SAM" id="MobiDB-lite"/>
    </source>
</evidence>
<reference evidence="4 5" key="1">
    <citation type="submission" date="2020-03" db="EMBL/GenBank/DDBJ databases">
        <title>Sequencing the genomes of 1000 actinobacteria strains.</title>
        <authorList>
            <person name="Klenk H.-P."/>
        </authorList>
    </citation>
    <scope>NUCLEOTIDE SEQUENCE [LARGE SCALE GENOMIC DNA]</scope>
    <source>
        <strain evidence="4 5">DSM 44556</strain>
    </source>
</reference>
<feature type="transmembrane region" description="Helical" evidence="2">
    <location>
        <begin position="151"/>
        <end position="175"/>
    </location>
</feature>
<evidence type="ECO:0000313" key="4">
    <source>
        <dbReference type="EMBL" id="NIH98514.1"/>
    </source>
</evidence>
<dbReference type="Pfam" id="PF13828">
    <property type="entry name" value="DUF4190"/>
    <property type="match status" value="1"/>
</dbReference>
<dbReference type="Proteomes" id="UP000547444">
    <property type="component" value="Unassembled WGS sequence"/>
</dbReference>
<dbReference type="AlphaFoldDB" id="A0A7X5U4Y7"/>
<name>A0A7X5U4Y7_9MYCO</name>
<organism evidence="4 5">
    <name type="scientific">Mycolicibacterium fluoranthenivorans</name>
    <dbReference type="NCBI Taxonomy" id="258505"/>
    <lineage>
        <taxon>Bacteria</taxon>
        <taxon>Bacillati</taxon>
        <taxon>Actinomycetota</taxon>
        <taxon>Actinomycetes</taxon>
        <taxon>Mycobacteriales</taxon>
        <taxon>Mycobacteriaceae</taxon>
        <taxon>Mycolicibacterium</taxon>
    </lineage>
</organism>
<keyword evidence="2" id="KW-0812">Transmembrane</keyword>
<sequence>MTVPGQDEGATASSGASETTPDPGSAAEPQSGAYEAPPLAWAPEPVPPPTAPDYPGYGPPAGYGAPPSYQQPLYPQQGYDAPPTYQPGGYPPPPPGFGAPGYPGAQYGTPPPYGAPPPPPYGAAPGYPPAGYGAPYGAPATETNPLAIGSLVASAIGVLCGIGSIIGIVLGIVALNQIKQTRQGGQGLAIAGIAVGAVSLVLSMIFAVTLF</sequence>
<dbReference type="EMBL" id="JAANOW010000004">
    <property type="protein sequence ID" value="NIH98514.1"/>
    <property type="molecule type" value="Genomic_DNA"/>
</dbReference>
<proteinExistence type="predicted"/>
<gene>
    <name evidence="4" type="ORF">FHU31_005533</name>
</gene>
<feature type="transmembrane region" description="Helical" evidence="2">
    <location>
        <begin position="187"/>
        <end position="210"/>
    </location>
</feature>
<keyword evidence="2" id="KW-1133">Transmembrane helix</keyword>
<feature type="compositionally biased region" description="Low complexity" evidence="1">
    <location>
        <begin position="33"/>
        <end position="43"/>
    </location>
</feature>
<keyword evidence="5" id="KW-1185">Reference proteome</keyword>
<accession>A0A7X5U4Y7</accession>
<evidence type="ECO:0000313" key="5">
    <source>
        <dbReference type="Proteomes" id="UP000547444"/>
    </source>
</evidence>